<gene>
    <name evidence="1" type="ORF">EDM21_20795</name>
</gene>
<reference evidence="1 2" key="1">
    <citation type="journal article" date="2019" name="Microorganisms">
        <title>Paenibacillus lutrae sp. nov., A Chitinolytic Species Isolated from A River Otter in Castril Natural Park, Granada, Spain.</title>
        <authorList>
            <person name="Rodriguez M."/>
            <person name="Reina J.C."/>
            <person name="Bejar V."/>
            <person name="Llamas I."/>
        </authorList>
    </citation>
    <scope>NUCLEOTIDE SEQUENCE [LARGE SCALE GENOMIC DNA]</scope>
    <source>
        <strain evidence="1 2">N10</strain>
    </source>
</reference>
<evidence type="ECO:0000313" key="2">
    <source>
        <dbReference type="Proteomes" id="UP000490800"/>
    </source>
</evidence>
<keyword evidence="2" id="KW-1185">Reference proteome</keyword>
<name>A0A7X3FLH6_9BACL</name>
<evidence type="ECO:0000313" key="1">
    <source>
        <dbReference type="EMBL" id="MVP01921.1"/>
    </source>
</evidence>
<proteinExistence type="predicted"/>
<dbReference type="AlphaFoldDB" id="A0A7X3FLH6"/>
<sequence>MDDELIKLSSYYGAKIRVEGHQGRKTVQDLYKKHLAGREKALLDSAALAAGLSSIFYGDRLDESLITPQMEEAFGLAFPAMSLDEAAGMGAEQLAGLVSAWKGKYFEVLVRDKLNEGEYVGDIHLEPGQTAELAESAVQPGWDLVITDDSGAVVEELSLKATESIGYVKEALERYPDIEVLVTDDVLADVDGTADRILGSGIYNGDIEQAVKAPMASLFDSASRDILEAVLPGLPFVLIAFGEGRHLITGKRSFQPVLPAILTRSAKTGTAMGAGFLTSLILPDVFGIIAGAGVRMAFSRAERAGSAIVFVDEKTELILPMAGKYA</sequence>
<comment type="caution">
    <text evidence="1">The sequence shown here is derived from an EMBL/GenBank/DDBJ whole genome shotgun (WGS) entry which is preliminary data.</text>
</comment>
<organism evidence="1 2">
    <name type="scientific">Paenibacillus lutrae</name>
    <dbReference type="NCBI Taxonomy" id="2078573"/>
    <lineage>
        <taxon>Bacteria</taxon>
        <taxon>Bacillati</taxon>
        <taxon>Bacillota</taxon>
        <taxon>Bacilli</taxon>
        <taxon>Bacillales</taxon>
        <taxon>Paenibacillaceae</taxon>
        <taxon>Paenibacillus</taxon>
    </lineage>
</organism>
<protein>
    <submittedName>
        <fullName evidence="1">Uncharacterized protein</fullName>
    </submittedName>
</protein>
<dbReference type="OrthoDB" id="1415778at2"/>
<dbReference type="Proteomes" id="UP000490800">
    <property type="component" value="Unassembled WGS sequence"/>
</dbReference>
<dbReference type="EMBL" id="RHLK01000016">
    <property type="protein sequence ID" value="MVP01921.1"/>
    <property type="molecule type" value="Genomic_DNA"/>
</dbReference>
<dbReference type="RefSeq" id="WP_157338335.1">
    <property type="nucleotide sequence ID" value="NZ_RHLK01000016.1"/>
</dbReference>
<accession>A0A7X3FLH6</accession>